<dbReference type="OrthoDB" id="127997at2759"/>
<comment type="caution">
    <text evidence="1">The sequence shown here is derived from an EMBL/GenBank/DDBJ whole genome shotgun (WGS) entry which is preliminary data.</text>
</comment>
<reference evidence="2" key="1">
    <citation type="submission" date="2017-03" db="EMBL/GenBank/DDBJ databases">
        <title>Phytopthora megakarya and P. palmivora, two closely related causual agents of cacao black pod achieved similar genome size and gene model numbers by different mechanisms.</title>
        <authorList>
            <person name="Ali S."/>
            <person name="Shao J."/>
            <person name="Larry D.J."/>
            <person name="Kronmiller B."/>
            <person name="Shen D."/>
            <person name="Strem M.D."/>
            <person name="Melnick R.L."/>
            <person name="Guiltinan M.J."/>
            <person name="Tyler B.M."/>
            <person name="Meinhardt L.W."/>
            <person name="Bailey B.A."/>
        </authorList>
    </citation>
    <scope>NUCLEOTIDE SEQUENCE [LARGE SCALE GENOMIC DNA]</scope>
    <source>
        <strain evidence="2">zdho120</strain>
    </source>
</reference>
<evidence type="ECO:0000313" key="2">
    <source>
        <dbReference type="Proteomes" id="UP000198211"/>
    </source>
</evidence>
<protein>
    <submittedName>
        <fullName evidence="1">Uncharacterized protein</fullName>
    </submittedName>
</protein>
<dbReference type="AlphaFoldDB" id="A0A225VM66"/>
<evidence type="ECO:0000313" key="1">
    <source>
        <dbReference type="EMBL" id="OWZ06641.1"/>
    </source>
</evidence>
<organism evidence="1 2">
    <name type="scientific">Phytophthora megakarya</name>
    <dbReference type="NCBI Taxonomy" id="4795"/>
    <lineage>
        <taxon>Eukaryota</taxon>
        <taxon>Sar</taxon>
        <taxon>Stramenopiles</taxon>
        <taxon>Oomycota</taxon>
        <taxon>Peronosporomycetes</taxon>
        <taxon>Peronosporales</taxon>
        <taxon>Peronosporaceae</taxon>
        <taxon>Phytophthora</taxon>
    </lineage>
</organism>
<dbReference type="EMBL" id="NBNE01003877">
    <property type="protein sequence ID" value="OWZ06641.1"/>
    <property type="molecule type" value="Genomic_DNA"/>
</dbReference>
<proteinExistence type="predicted"/>
<dbReference type="Proteomes" id="UP000198211">
    <property type="component" value="Unassembled WGS sequence"/>
</dbReference>
<name>A0A225VM66_9STRA</name>
<keyword evidence="2" id="KW-1185">Reference proteome</keyword>
<accession>A0A225VM66</accession>
<gene>
    <name evidence="1" type="ORF">PHMEG_00021078</name>
</gene>
<sequence length="121" mass="13650">MDTRIVARTNNPLERFNRKMNAAIDATHPSLPAFISVVDSLSQRYVQLLSDITNRRAAVPRREPLKLSVPCMQSAGDYRGTIDWQRNEAASNPESVNCRWTSTYCTIQCTGTRATIYKQTA</sequence>